<dbReference type="OrthoDB" id="1317648at2759"/>
<feature type="region of interest" description="Disordered" evidence="1">
    <location>
        <begin position="30"/>
        <end position="102"/>
    </location>
</feature>
<feature type="chain" id="PRO_5040434641" evidence="2">
    <location>
        <begin position="24"/>
        <end position="102"/>
    </location>
</feature>
<evidence type="ECO:0000256" key="2">
    <source>
        <dbReference type="SAM" id="SignalP"/>
    </source>
</evidence>
<evidence type="ECO:0000313" key="3">
    <source>
        <dbReference type="EMBL" id="CAH9091459.1"/>
    </source>
</evidence>
<comment type="caution">
    <text evidence="3">The sequence shown here is derived from an EMBL/GenBank/DDBJ whole genome shotgun (WGS) entry which is preliminary data.</text>
</comment>
<feature type="signal peptide" evidence="2">
    <location>
        <begin position="1"/>
        <end position="23"/>
    </location>
</feature>
<proteinExistence type="predicted"/>
<protein>
    <submittedName>
        <fullName evidence="3">Uncharacterized protein</fullName>
    </submittedName>
</protein>
<accession>A0A9P1EAR9</accession>
<dbReference type="EMBL" id="CAMAPE010000027">
    <property type="protein sequence ID" value="CAH9091459.1"/>
    <property type="molecule type" value="Genomic_DNA"/>
</dbReference>
<gene>
    <name evidence="3" type="ORF">CEURO_LOCUS11579</name>
</gene>
<name>A0A9P1EAR9_CUSEU</name>
<evidence type="ECO:0000313" key="4">
    <source>
        <dbReference type="Proteomes" id="UP001152484"/>
    </source>
</evidence>
<reference evidence="3" key="1">
    <citation type="submission" date="2022-07" db="EMBL/GenBank/DDBJ databases">
        <authorList>
            <person name="Macas J."/>
            <person name="Novak P."/>
            <person name="Neumann P."/>
        </authorList>
    </citation>
    <scope>NUCLEOTIDE SEQUENCE</scope>
</reference>
<keyword evidence="2" id="KW-0732">Signal</keyword>
<evidence type="ECO:0000256" key="1">
    <source>
        <dbReference type="SAM" id="MobiDB-lite"/>
    </source>
</evidence>
<dbReference type="Proteomes" id="UP001152484">
    <property type="component" value="Unassembled WGS sequence"/>
</dbReference>
<dbReference type="AlphaFoldDB" id="A0A9P1EAR9"/>
<sequence>MATFRLMTILRCALFLALLFCSGIHVSQQRSLKEPHLPTNVTSPTNPSHEVLPKLKNVRQVPPPSGDAVSSATAASLDGDNPGHSPGVGHPVQSDTRVGPNA</sequence>
<feature type="compositionally biased region" description="Polar residues" evidence="1">
    <location>
        <begin position="39"/>
        <end position="48"/>
    </location>
</feature>
<keyword evidence="4" id="KW-1185">Reference proteome</keyword>
<organism evidence="3 4">
    <name type="scientific">Cuscuta europaea</name>
    <name type="common">European dodder</name>
    <dbReference type="NCBI Taxonomy" id="41803"/>
    <lineage>
        <taxon>Eukaryota</taxon>
        <taxon>Viridiplantae</taxon>
        <taxon>Streptophyta</taxon>
        <taxon>Embryophyta</taxon>
        <taxon>Tracheophyta</taxon>
        <taxon>Spermatophyta</taxon>
        <taxon>Magnoliopsida</taxon>
        <taxon>eudicotyledons</taxon>
        <taxon>Gunneridae</taxon>
        <taxon>Pentapetalae</taxon>
        <taxon>asterids</taxon>
        <taxon>lamiids</taxon>
        <taxon>Solanales</taxon>
        <taxon>Convolvulaceae</taxon>
        <taxon>Cuscuteae</taxon>
        <taxon>Cuscuta</taxon>
        <taxon>Cuscuta subgen. Cuscuta</taxon>
    </lineage>
</organism>